<dbReference type="RefSeq" id="WP_256601153.1">
    <property type="nucleotide sequence ID" value="NZ_JANIBJ010000006.1"/>
</dbReference>
<keyword evidence="2" id="KW-0238">DNA-binding</keyword>
<dbReference type="SUPFAM" id="SSF47598">
    <property type="entry name" value="Ribbon-helix-helix"/>
    <property type="match status" value="1"/>
</dbReference>
<evidence type="ECO:0000259" key="1">
    <source>
        <dbReference type="Pfam" id="PF22513"/>
    </source>
</evidence>
<name>A0ABT1TCZ1_9GAMM</name>
<protein>
    <submittedName>
        <fullName evidence="2">Arc family DNA-binding protein</fullName>
    </submittedName>
</protein>
<dbReference type="EMBL" id="JANIBJ010000006">
    <property type="protein sequence ID" value="MCQ8103334.1"/>
    <property type="molecule type" value="Genomic_DNA"/>
</dbReference>
<dbReference type="InterPro" id="IPR013321">
    <property type="entry name" value="Arc_rbn_hlx_hlx"/>
</dbReference>
<feature type="non-terminal residue" evidence="2">
    <location>
        <position position="42"/>
    </location>
</feature>
<gene>
    <name evidence="2" type="ORF">NP590_04375</name>
</gene>
<dbReference type="InterPro" id="IPR053853">
    <property type="entry name" value="FitA-like_RHH"/>
</dbReference>
<accession>A0ABT1TCZ1</accession>
<comment type="caution">
    <text evidence="2">The sequence shown here is derived from an EMBL/GenBank/DDBJ whole genome shotgun (WGS) entry which is preliminary data.</text>
</comment>
<dbReference type="Pfam" id="PF22513">
    <property type="entry name" value="FitA-like_RHH"/>
    <property type="match status" value="1"/>
</dbReference>
<keyword evidence="3" id="KW-1185">Reference proteome</keyword>
<evidence type="ECO:0000313" key="2">
    <source>
        <dbReference type="EMBL" id="MCQ8103334.1"/>
    </source>
</evidence>
<feature type="domain" description="Antitoxin FitA-like ribbon-helix-helix" evidence="1">
    <location>
        <begin position="2"/>
        <end position="39"/>
    </location>
</feature>
<organism evidence="2 3">
    <name type="scientific">Methylomonas subterranea</name>
    <dbReference type="NCBI Taxonomy" id="2952225"/>
    <lineage>
        <taxon>Bacteria</taxon>
        <taxon>Pseudomonadati</taxon>
        <taxon>Pseudomonadota</taxon>
        <taxon>Gammaproteobacteria</taxon>
        <taxon>Methylococcales</taxon>
        <taxon>Methylococcaceae</taxon>
        <taxon>Methylomonas</taxon>
    </lineage>
</organism>
<dbReference type="InterPro" id="IPR010985">
    <property type="entry name" value="Ribbon_hlx_hlx"/>
</dbReference>
<dbReference type="Proteomes" id="UP001524499">
    <property type="component" value="Unassembled WGS sequence"/>
</dbReference>
<sequence>MPALTIKNIPDSLYEQLKSAAELHRRSINSEVLVCLEKVLVA</sequence>
<reference evidence="2 3" key="1">
    <citation type="submission" date="2022-07" db="EMBL/GenBank/DDBJ databases">
        <title>Methylomonas rivi sp. nov., Methylomonas rosea sp. nov., Methylomonas aureus sp. nov. and Methylomonas subterranea sp. nov., four novel methanotrophs isolated from a freshwater creek and the deep terrestrial subsurface.</title>
        <authorList>
            <person name="Abin C."/>
            <person name="Sankaranarayanan K."/>
            <person name="Garner C."/>
            <person name="Sindelar R."/>
            <person name="Kotary K."/>
            <person name="Garner R."/>
            <person name="Barclay S."/>
            <person name="Lawson P."/>
            <person name="Krumholz L."/>
        </authorList>
    </citation>
    <scope>NUCLEOTIDE SEQUENCE [LARGE SCALE GENOMIC DNA]</scope>
    <source>
        <strain evidence="2 3">SURF-2</strain>
    </source>
</reference>
<proteinExistence type="predicted"/>
<dbReference type="Gene3D" id="1.10.1220.10">
    <property type="entry name" value="Met repressor-like"/>
    <property type="match status" value="1"/>
</dbReference>
<evidence type="ECO:0000313" key="3">
    <source>
        <dbReference type="Proteomes" id="UP001524499"/>
    </source>
</evidence>
<dbReference type="GO" id="GO:0003677">
    <property type="term" value="F:DNA binding"/>
    <property type="evidence" value="ECO:0007669"/>
    <property type="project" value="UniProtKB-KW"/>
</dbReference>